<keyword evidence="4 10" id="KW-1133">Transmembrane helix</keyword>
<dbReference type="InterPro" id="IPR000611">
    <property type="entry name" value="NPY_rcpt"/>
</dbReference>
<dbReference type="InterPro" id="IPR000276">
    <property type="entry name" value="GPCR_Rhodpsn"/>
</dbReference>
<feature type="transmembrane region" description="Helical" evidence="10">
    <location>
        <begin position="227"/>
        <end position="247"/>
    </location>
</feature>
<dbReference type="Pfam" id="PF00001">
    <property type="entry name" value="7tm_1"/>
    <property type="match status" value="1"/>
</dbReference>
<feature type="domain" description="G-protein coupled receptors family 1 profile" evidence="11">
    <location>
        <begin position="74"/>
        <end position="342"/>
    </location>
</feature>
<evidence type="ECO:0000256" key="2">
    <source>
        <dbReference type="ARBA" id="ARBA00010663"/>
    </source>
</evidence>
<keyword evidence="8 9" id="KW-0807">Transducer</keyword>
<evidence type="ECO:0000313" key="12">
    <source>
        <dbReference type="Proteomes" id="UP000046393"/>
    </source>
</evidence>
<dbReference type="Proteomes" id="UP000046393">
    <property type="component" value="Unplaced"/>
</dbReference>
<feature type="transmembrane region" description="Helical" evidence="10">
    <location>
        <begin position="171"/>
        <end position="192"/>
    </location>
</feature>
<keyword evidence="6 10" id="KW-0472">Membrane</keyword>
<keyword evidence="12" id="KW-1185">Reference proteome</keyword>
<proteinExistence type="inferred from homology"/>
<dbReference type="PRINTS" id="PR00237">
    <property type="entry name" value="GPCRRHODOPSN"/>
</dbReference>
<dbReference type="CDD" id="cd15203">
    <property type="entry name" value="7tmA_NPYR-like"/>
    <property type="match status" value="1"/>
</dbReference>
<evidence type="ECO:0000256" key="8">
    <source>
        <dbReference type="ARBA" id="ARBA00023224"/>
    </source>
</evidence>
<keyword evidence="3 9" id="KW-0812">Transmembrane</keyword>
<dbReference type="WBParaSite" id="SMUV_0001108501-mRNA-1">
    <property type="protein sequence ID" value="SMUV_0001108501-mRNA-1"/>
    <property type="gene ID" value="SMUV_0001108501"/>
</dbReference>
<name>A0A0N5B1C2_9BILA</name>
<evidence type="ECO:0000256" key="10">
    <source>
        <dbReference type="SAM" id="Phobius"/>
    </source>
</evidence>
<dbReference type="Gene3D" id="1.20.1070.10">
    <property type="entry name" value="Rhodopsin 7-helix transmembrane proteins"/>
    <property type="match status" value="1"/>
</dbReference>
<dbReference type="STRING" id="451379.A0A0N5B1C2"/>
<dbReference type="PRINTS" id="PR01012">
    <property type="entry name" value="NRPEPTIDEYR"/>
</dbReference>
<evidence type="ECO:0000256" key="6">
    <source>
        <dbReference type="ARBA" id="ARBA00023136"/>
    </source>
</evidence>
<keyword evidence="5 9" id="KW-0297">G-protein coupled receptor</keyword>
<reference evidence="13" key="1">
    <citation type="submission" date="2017-02" db="UniProtKB">
        <authorList>
            <consortium name="WormBaseParasite"/>
        </authorList>
    </citation>
    <scope>IDENTIFICATION</scope>
</reference>
<evidence type="ECO:0000256" key="5">
    <source>
        <dbReference type="ARBA" id="ARBA00023040"/>
    </source>
</evidence>
<evidence type="ECO:0000313" key="13">
    <source>
        <dbReference type="WBParaSite" id="SMUV_0001108501-mRNA-1"/>
    </source>
</evidence>
<dbReference type="SUPFAM" id="SSF81321">
    <property type="entry name" value="Family A G protein-coupled receptor-like"/>
    <property type="match status" value="1"/>
</dbReference>
<feature type="transmembrane region" description="Helical" evidence="10">
    <location>
        <begin position="95"/>
        <end position="119"/>
    </location>
</feature>
<evidence type="ECO:0000256" key="9">
    <source>
        <dbReference type="RuleBase" id="RU000688"/>
    </source>
</evidence>
<dbReference type="PROSITE" id="PS00237">
    <property type="entry name" value="G_PROTEIN_RECEP_F1_1"/>
    <property type="match status" value="1"/>
</dbReference>
<organism evidence="12 13">
    <name type="scientific">Syphacia muris</name>
    <dbReference type="NCBI Taxonomy" id="451379"/>
    <lineage>
        <taxon>Eukaryota</taxon>
        <taxon>Metazoa</taxon>
        <taxon>Ecdysozoa</taxon>
        <taxon>Nematoda</taxon>
        <taxon>Chromadorea</taxon>
        <taxon>Rhabditida</taxon>
        <taxon>Spirurina</taxon>
        <taxon>Oxyuridomorpha</taxon>
        <taxon>Oxyuroidea</taxon>
        <taxon>Oxyuridae</taxon>
        <taxon>Syphacia</taxon>
    </lineage>
</organism>
<accession>A0A0N5B1C2</accession>
<feature type="transmembrane region" description="Helical" evidence="10">
    <location>
        <begin position="323"/>
        <end position="345"/>
    </location>
</feature>
<comment type="similarity">
    <text evidence="2 9">Belongs to the G-protein coupled receptor 1 family.</text>
</comment>
<dbReference type="GO" id="GO:0004983">
    <property type="term" value="F:neuropeptide Y receptor activity"/>
    <property type="evidence" value="ECO:0007669"/>
    <property type="project" value="InterPro"/>
</dbReference>
<feature type="transmembrane region" description="Helical" evidence="10">
    <location>
        <begin position="139"/>
        <end position="159"/>
    </location>
</feature>
<feature type="transmembrane region" description="Helical" evidence="10">
    <location>
        <begin position="288"/>
        <end position="311"/>
    </location>
</feature>
<sequence>MLSSNVTWEDRNETSLNAEALAEQSCRHYRYVFEQVDHYFRNQPVLPNSQYAPAKLGLFITIAYFVVIIFGACGNFLTVLAVAKYPQMRTTRNYFILNLALSDFFVCIITAPITLYTVLHVFWPFGKVSCKLAGSLQGFGVFLSTFSITAIAYDRYVVIIFPTKRKRQRNLALLLFVLIWLISVVLALPMLIASDIQTIIDECSIQLMICQENDRIWQKMPLGKQSYTLAILITQYALPLISIVFVYTQIWQRMRLRLSVRMPTYWPNRNDAHAQRKYAADRRRRTNLLFGCVVLIFAVAWLPLNVFHVLWTFGLIETFPVPIFAICHLIAMLSSCLNPVSYAFFNSNFKEQFVKMFNSVLRYQQRKKQPNSLKFKNCC</sequence>
<dbReference type="PANTHER" id="PTHR24235:SF12">
    <property type="entry name" value="G-PROTEIN COUPLED RECEPTORS FAMILY 1 PROFILE DOMAIN-CONTAINING PROTEIN"/>
    <property type="match status" value="1"/>
</dbReference>
<protein>
    <submittedName>
        <fullName evidence="13">G_PROTEIN_RECEP_F1_2 domain-containing protein</fullName>
    </submittedName>
</protein>
<evidence type="ECO:0000256" key="7">
    <source>
        <dbReference type="ARBA" id="ARBA00023170"/>
    </source>
</evidence>
<feature type="transmembrane region" description="Helical" evidence="10">
    <location>
        <begin position="56"/>
        <end position="83"/>
    </location>
</feature>
<evidence type="ECO:0000256" key="3">
    <source>
        <dbReference type="ARBA" id="ARBA00022692"/>
    </source>
</evidence>
<evidence type="ECO:0000256" key="4">
    <source>
        <dbReference type="ARBA" id="ARBA00022989"/>
    </source>
</evidence>
<dbReference type="PROSITE" id="PS50262">
    <property type="entry name" value="G_PROTEIN_RECEP_F1_2"/>
    <property type="match status" value="1"/>
</dbReference>
<dbReference type="InterPro" id="IPR017452">
    <property type="entry name" value="GPCR_Rhodpsn_7TM"/>
</dbReference>
<dbReference type="SMART" id="SM01381">
    <property type="entry name" value="7TM_GPCR_Srsx"/>
    <property type="match status" value="1"/>
</dbReference>
<dbReference type="GO" id="GO:0016020">
    <property type="term" value="C:membrane"/>
    <property type="evidence" value="ECO:0007669"/>
    <property type="project" value="UniProtKB-SubCell"/>
</dbReference>
<dbReference type="PANTHER" id="PTHR24235">
    <property type="entry name" value="NEUROPEPTIDE Y RECEPTOR"/>
    <property type="match status" value="1"/>
</dbReference>
<evidence type="ECO:0000256" key="1">
    <source>
        <dbReference type="ARBA" id="ARBA00004141"/>
    </source>
</evidence>
<comment type="subcellular location">
    <subcellularLocation>
        <location evidence="1">Membrane</location>
        <topology evidence="1">Multi-pass membrane protein</topology>
    </subcellularLocation>
</comment>
<dbReference type="AlphaFoldDB" id="A0A0N5B1C2"/>
<keyword evidence="7 9" id="KW-0675">Receptor</keyword>
<evidence type="ECO:0000259" key="11">
    <source>
        <dbReference type="PROSITE" id="PS50262"/>
    </source>
</evidence>